<comment type="caution">
    <text evidence="1">The sequence shown here is derived from an EMBL/GenBank/DDBJ whole genome shotgun (WGS) entry which is preliminary data.</text>
</comment>
<dbReference type="AlphaFoldDB" id="A0A367ZMH6"/>
<dbReference type="Proteomes" id="UP000252355">
    <property type="component" value="Unassembled WGS sequence"/>
</dbReference>
<name>A0A367ZMH6_9BACT</name>
<sequence>MSEKKKKLDTMCGLPKDVKGDLLDAFREAVRKPRFYCERCHRVARKKRHLCKPVRLREKGKSSR</sequence>
<dbReference type="EMBL" id="QOQW01000016">
    <property type="protein sequence ID" value="RCK79047.1"/>
    <property type="molecule type" value="Genomic_DNA"/>
</dbReference>
<protein>
    <submittedName>
        <fullName evidence="1">Uncharacterized protein</fullName>
    </submittedName>
</protein>
<gene>
    <name evidence="1" type="ORF">OZSIB_0389</name>
</gene>
<reference evidence="1 2" key="1">
    <citation type="submission" date="2018-05" db="EMBL/GenBank/DDBJ databases">
        <title>A metagenomic window into the 2 km-deep terrestrial subsurface aquifer revealed taxonomically and functionally diverse microbial community comprising novel uncultured bacterial lineages.</title>
        <authorList>
            <person name="Kadnikov V.V."/>
            <person name="Mardanov A.V."/>
            <person name="Beletsky A.V."/>
            <person name="Banks D."/>
            <person name="Pimenov N.V."/>
            <person name="Frank Y.A."/>
            <person name="Karnachuk O.V."/>
            <person name="Ravin N.V."/>
        </authorList>
    </citation>
    <scope>NUCLEOTIDE SEQUENCE [LARGE SCALE GENOMIC DNA]</scope>
    <source>
        <strain evidence="1">BY5</strain>
    </source>
</reference>
<organism evidence="1 2">
    <name type="scientific">Candidatus Ozemobacter sibiricus</name>
    <dbReference type="NCBI Taxonomy" id="2268124"/>
    <lineage>
        <taxon>Bacteria</taxon>
        <taxon>Candidatus Ozemobacteria</taxon>
        <taxon>Candidatus Ozemobacterales</taxon>
        <taxon>Candidatus Ozemobacteraceae</taxon>
        <taxon>Candidatus Ozemobacter</taxon>
    </lineage>
</organism>
<evidence type="ECO:0000313" key="2">
    <source>
        <dbReference type="Proteomes" id="UP000252355"/>
    </source>
</evidence>
<accession>A0A367ZMH6</accession>
<proteinExistence type="predicted"/>
<evidence type="ECO:0000313" key="1">
    <source>
        <dbReference type="EMBL" id="RCK79047.1"/>
    </source>
</evidence>